<evidence type="ECO:0000313" key="14">
    <source>
        <dbReference type="EMBL" id="VEJ51488.1"/>
    </source>
</evidence>
<dbReference type="GO" id="GO:0009252">
    <property type="term" value="P:peptidoglycan biosynthetic process"/>
    <property type="evidence" value="ECO:0007669"/>
    <property type="project" value="UniProtKB-UniRule"/>
</dbReference>
<keyword evidence="8 12" id="KW-0573">Peptidoglycan synthesis</keyword>
<keyword evidence="11 12" id="KW-0961">Cell wall biogenesis/degradation</keyword>
<evidence type="ECO:0000256" key="9">
    <source>
        <dbReference type="ARBA" id="ARBA00022989"/>
    </source>
</evidence>
<keyword evidence="7 12" id="KW-0133">Cell shape</keyword>
<protein>
    <recommendedName>
        <fullName evidence="12">Biosynthetic peptidoglycan transglycosylase</fullName>
        <ecNumber evidence="12">2.4.99.28</ecNumber>
    </recommendedName>
    <alternativeName>
        <fullName evidence="12">Glycan polymerase</fullName>
    </alternativeName>
    <alternativeName>
        <fullName evidence="12">Peptidoglycan glycosyltransferase MtgA</fullName>
        <shortName evidence="12">PGT</shortName>
    </alternativeName>
</protein>
<dbReference type="GO" id="GO:0009274">
    <property type="term" value="C:peptidoglycan-based cell wall"/>
    <property type="evidence" value="ECO:0007669"/>
    <property type="project" value="InterPro"/>
</dbReference>
<evidence type="ECO:0000256" key="2">
    <source>
        <dbReference type="ARBA" id="ARBA00022475"/>
    </source>
</evidence>
<dbReference type="InterPro" id="IPR036950">
    <property type="entry name" value="PBP_transglycosylase"/>
</dbReference>
<dbReference type="RefSeq" id="WP_004284033.1">
    <property type="nucleotide sequence ID" value="NZ_CAUJRG010000020.1"/>
</dbReference>
<proteinExistence type="inferred from homology"/>
<dbReference type="EC" id="2.4.99.28" evidence="12"/>
<keyword evidence="10 12" id="KW-0472">Membrane</keyword>
<keyword evidence="5 12" id="KW-0808">Transferase</keyword>
<comment type="pathway">
    <text evidence="12">Cell wall biogenesis; peptidoglycan biosynthesis.</text>
</comment>
<comment type="catalytic activity">
    <reaction evidence="12">
        <text>[GlcNAc-(1-&gt;4)-Mur2Ac(oyl-L-Ala-gamma-D-Glu-L-Lys-D-Ala-D-Ala)](n)-di-trans,octa-cis-undecaprenyl diphosphate + beta-D-GlcNAc-(1-&gt;4)-Mur2Ac(oyl-L-Ala-gamma-D-Glu-L-Lys-D-Ala-D-Ala)-di-trans,octa-cis-undecaprenyl diphosphate = [GlcNAc-(1-&gt;4)-Mur2Ac(oyl-L-Ala-gamma-D-Glu-L-Lys-D-Ala-D-Ala)](n+1)-di-trans,octa-cis-undecaprenyl diphosphate + di-trans,octa-cis-undecaprenyl diphosphate + H(+)</text>
        <dbReference type="Rhea" id="RHEA:23708"/>
        <dbReference type="Rhea" id="RHEA-COMP:9602"/>
        <dbReference type="Rhea" id="RHEA-COMP:9603"/>
        <dbReference type="ChEBI" id="CHEBI:15378"/>
        <dbReference type="ChEBI" id="CHEBI:58405"/>
        <dbReference type="ChEBI" id="CHEBI:60033"/>
        <dbReference type="ChEBI" id="CHEBI:78435"/>
        <dbReference type="EC" id="2.4.99.28"/>
    </reaction>
</comment>
<evidence type="ECO:0000256" key="4">
    <source>
        <dbReference type="ARBA" id="ARBA00022676"/>
    </source>
</evidence>
<organism evidence="14 15">
    <name type="scientific">Neisseria weaveri</name>
    <dbReference type="NCBI Taxonomy" id="28091"/>
    <lineage>
        <taxon>Bacteria</taxon>
        <taxon>Pseudomonadati</taxon>
        <taxon>Pseudomonadota</taxon>
        <taxon>Betaproteobacteria</taxon>
        <taxon>Neisseriales</taxon>
        <taxon>Neisseriaceae</taxon>
        <taxon>Neisseria</taxon>
    </lineage>
</organism>
<name>A0A3S5F9T2_9NEIS</name>
<dbReference type="InterPro" id="IPR023346">
    <property type="entry name" value="Lysozyme-like_dom_sf"/>
</dbReference>
<evidence type="ECO:0000256" key="11">
    <source>
        <dbReference type="ARBA" id="ARBA00023316"/>
    </source>
</evidence>
<evidence type="ECO:0000256" key="10">
    <source>
        <dbReference type="ARBA" id="ARBA00023136"/>
    </source>
</evidence>
<dbReference type="GO" id="GO:0071555">
    <property type="term" value="P:cell wall organization"/>
    <property type="evidence" value="ECO:0007669"/>
    <property type="project" value="UniProtKB-KW"/>
</dbReference>
<dbReference type="InterPro" id="IPR011812">
    <property type="entry name" value="Pep_trsgly"/>
</dbReference>
<evidence type="ECO:0000256" key="6">
    <source>
        <dbReference type="ARBA" id="ARBA00022692"/>
    </source>
</evidence>
<comment type="similarity">
    <text evidence="12">Belongs to the glycosyltransferase 51 family.</text>
</comment>
<evidence type="ECO:0000259" key="13">
    <source>
        <dbReference type="Pfam" id="PF00912"/>
    </source>
</evidence>
<evidence type="ECO:0000256" key="3">
    <source>
        <dbReference type="ARBA" id="ARBA00022519"/>
    </source>
</evidence>
<dbReference type="SUPFAM" id="SSF53955">
    <property type="entry name" value="Lysozyme-like"/>
    <property type="match status" value="1"/>
</dbReference>
<dbReference type="UniPathway" id="UPA00219"/>
<dbReference type="PANTHER" id="PTHR30400">
    <property type="entry name" value="MONOFUNCTIONAL BIOSYNTHETIC PEPTIDOGLYCAN TRANSGLYCOSYLASE"/>
    <property type="match status" value="1"/>
</dbReference>
<dbReference type="STRING" id="28091.SAMEA3174300_01999"/>
<evidence type="ECO:0000256" key="1">
    <source>
        <dbReference type="ARBA" id="ARBA00004377"/>
    </source>
</evidence>
<dbReference type="GO" id="GO:0005886">
    <property type="term" value="C:plasma membrane"/>
    <property type="evidence" value="ECO:0007669"/>
    <property type="project" value="UniProtKB-SubCell"/>
</dbReference>
<dbReference type="PANTHER" id="PTHR30400:SF0">
    <property type="entry name" value="BIOSYNTHETIC PEPTIDOGLYCAN TRANSGLYCOSYLASE"/>
    <property type="match status" value="1"/>
</dbReference>
<evidence type="ECO:0000256" key="5">
    <source>
        <dbReference type="ARBA" id="ARBA00022679"/>
    </source>
</evidence>
<dbReference type="Gene3D" id="1.10.3810.10">
    <property type="entry name" value="Biosynthetic peptidoglycan transglycosylase-like"/>
    <property type="match status" value="1"/>
</dbReference>
<evidence type="ECO:0000313" key="15">
    <source>
        <dbReference type="Proteomes" id="UP000272771"/>
    </source>
</evidence>
<keyword evidence="6 12" id="KW-0812">Transmembrane</keyword>
<dbReference type="GO" id="GO:0008955">
    <property type="term" value="F:peptidoglycan glycosyltransferase activity"/>
    <property type="evidence" value="ECO:0007669"/>
    <property type="project" value="UniProtKB-UniRule"/>
</dbReference>
<dbReference type="GO" id="GO:0016763">
    <property type="term" value="F:pentosyltransferase activity"/>
    <property type="evidence" value="ECO:0007669"/>
    <property type="project" value="InterPro"/>
</dbReference>
<dbReference type="NCBIfam" id="TIGR02070">
    <property type="entry name" value="mono_pep_trsgly"/>
    <property type="match status" value="1"/>
</dbReference>
<comment type="function">
    <text evidence="12">Peptidoglycan polymerase that catalyzes glycan chain elongation from lipid-linked precursors.</text>
</comment>
<dbReference type="AlphaFoldDB" id="A0A3S5F9T2"/>
<dbReference type="GO" id="GO:0008360">
    <property type="term" value="P:regulation of cell shape"/>
    <property type="evidence" value="ECO:0007669"/>
    <property type="project" value="UniProtKB-KW"/>
</dbReference>
<sequence>MKLFKWLIILPFAAVILFNAYVYGNILTYRAIAPNKTAFMNMRMKEFRNEGRSVDFHYDWITYNKISTNLKKALIASEDAKFADHSGFDWSGIRNAIKRNQKTGKVRAGGSTISQQLAKNLFLNDQRSYIRKLEEAAITAMMEATTDKDRIFALYLNTIEWAPGVFGAEAAAQHFYRKPASNLSKQQAANLAARVPRPLYYAAHPNDKVLRNKTHIILKRMATSTLPPP</sequence>
<accession>A0A3S5F9T2</accession>
<evidence type="ECO:0000256" key="8">
    <source>
        <dbReference type="ARBA" id="ARBA00022984"/>
    </source>
</evidence>
<gene>
    <name evidence="12 14" type="primary">mtgA</name>
    <name evidence="14" type="ORF">NCTC12742_01381</name>
</gene>
<keyword evidence="15" id="KW-1185">Reference proteome</keyword>
<keyword evidence="3 12" id="KW-0997">Cell inner membrane</keyword>
<keyword evidence="2 12" id="KW-1003">Cell membrane</keyword>
<feature type="domain" description="Glycosyl transferase family 51" evidence="13">
    <location>
        <begin position="57"/>
        <end position="221"/>
    </location>
</feature>
<comment type="subcellular location">
    <subcellularLocation>
        <location evidence="1 12">Cell inner membrane</location>
        <topology evidence="1 12">Single-pass membrane protein</topology>
    </subcellularLocation>
</comment>
<keyword evidence="9 12" id="KW-1133">Transmembrane helix</keyword>
<dbReference type="HAMAP" id="MF_00766">
    <property type="entry name" value="PGT_MtgA"/>
    <property type="match status" value="1"/>
</dbReference>
<dbReference type="Pfam" id="PF00912">
    <property type="entry name" value="Transgly"/>
    <property type="match status" value="1"/>
</dbReference>
<evidence type="ECO:0000256" key="7">
    <source>
        <dbReference type="ARBA" id="ARBA00022960"/>
    </source>
</evidence>
<evidence type="ECO:0000256" key="12">
    <source>
        <dbReference type="HAMAP-Rule" id="MF_00766"/>
    </source>
</evidence>
<keyword evidence="4 12" id="KW-0328">Glycosyltransferase</keyword>
<dbReference type="Proteomes" id="UP000272771">
    <property type="component" value="Chromosome"/>
</dbReference>
<dbReference type="OrthoDB" id="9766909at2"/>
<dbReference type="KEGG" id="nwe:SAMEA3174300_1999"/>
<dbReference type="InterPro" id="IPR001264">
    <property type="entry name" value="Glyco_trans_51"/>
</dbReference>
<reference evidence="14 15" key="1">
    <citation type="submission" date="2018-12" db="EMBL/GenBank/DDBJ databases">
        <authorList>
            <consortium name="Pathogen Informatics"/>
        </authorList>
    </citation>
    <scope>NUCLEOTIDE SEQUENCE [LARGE SCALE GENOMIC DNA]</scope>
    <source>
        <strain evidence="14 15">NCTC12742</strain>
    </source>
</reference>
<dbReference type="EMBL" id="LR134533">
    <property type="protein sequence ID" value="VEJ51488.1"/>
    <property type="molecule type" value="Genomic_DNA"/>
</dbReference>